<dbReference type="InterPro" id="IPR023214">
    <property type="entry name" value="HAD_sf"/>
</dbReference>
<dbReference type="PANTHER" id="PTHR43434">
    <property type="entry name" value="PHOSPHOGLYCOLATE PHOSPHATASE"/>
    <property type="match status" value="1"/>
</dbReference>
<dbReference type="Pfam" id="PF00702">
    <property type="entry name" value="Hydrolase"/>
    <property type="match status" value="1"/>
</dbReference>
<dbReference type="Gene3D" id="1.10.150.520">
    <property type="match status" value="1"/>
</dbReference>
<name>A0ABV6Z235_UNCC1</name>
<reference evidence="1 2" key="1">
    <citation type="submission" date="2024-09" db="EMBL/GenBank/DDBJ databases">
        <title>Laminarin stimulates single cell rates of sulfate reduction while oxygen inhibits transcriptomic activity in coastal marine sediment.</title>
        <authorList>
            <person name="Lindsay M."/>
            <person name="Orcutt B."/>
            <person name="Emerson D."/>
            <person name="Stepanauskas R."/>
            <person name="D'Angelo T."/>
        </authorList>
    </citation>
    <scope>NUCLEOTIDE SEQUENCE [LARGE SCALE GENOMIC DNA]</scope>
    <source>
        <strain evidence="1">SAG AM-311-K15</strain>
    </source>
</reference>
<dbReference type="SFLD" id="SFLDG01129">
    <property type="entry name" value="C1.5:_HAD__Beta-PGM__Phosphata"/>
    <property type="match status" value="1"/>
</dbReference>
<gene>
    <name evidence="1" type="ORF">ACFL27_20155</name>
</gene>
<dbReference type="SFLD" id="SFLDS00003">
    <property type="entry name" value="Haloacid_Dehalogenase"/>
    <property type="match status" value="1"/>
</dbReference>
<dbReference type="SUPFAM" id="SSF56784">
    <property type="entry name" value="HAD-like"/>
    <property type="match status" value="1"/>
</dbReference>
<accession>A0ABV6Z235</accession>
<comment type="caution">
    <text evidence="1">The sequence shown here is derived from an EMBL/GenBank/DDBJ whole genome shotgun (WGS) entry which is preliminary data.</text>
</comment>
<organism evidence="1 2">
    <name type="scientific">candidate division CSSED10-310 bacterium</name>
    <dbReference type="NCBI Taxonomy" id="2855610"/>
    <lineage>
        <taxon>Bacteria</taxon>
        <taxon>Bacteria division CSSED10-310</taxon>
    </lineage>
</organism>
<dbReference type="PANTHER" id="PTHR43434:SF1">
    <property type="entry name" value="PHOSPHOGLYCOLATE PHOSPHATASE"/>
    <property type="match status" value="1"/>
</dbReference>
<keyword evidence="2" id="KW-1185">Reference proteome</keyword>
<proteinExistence type="predicted"/>
<dbReference type="Proteomes" id="UP001594351">
    <property type="component" value="Unassembled WGS sequence"/>
</dbReference>
<dbReference type="Gene3D" id="3.40.50.1000">
    <property type="entry name" value="HAD superfamily/HAD-like"/>
    <property type="match status" value="2"/>
</dbReference>
<evidence type="ECO:0000313" key="2">
    <source>
        <dbReference type="Proteomes" id="UP001594351"/>
    </source>
</evidence>
<dbReference type="InterPro" id="IPR050155">
    <property type="entry name" value="HAD-like_hydrolase_sf"/>
</dbReference>
<dbReference type="InterPro" id="IPR036412">
    <property type="entry name" value="HAD-like_sf"/>
</dbReference>
<evidence type="ECO:0000313" key="1">
    <source>
        <dbReference type="EMBL" id="MFC1852516.1"/>
    </source>
</evidence>
<dbReference type="EMBL" id="JBHPBY010000324">
    <property type="protein sequence ID" value="MFC1852516.1"/>
    <property type="molecule type" value="Genomic_DNA"/>
</dbReference>
<protein>
    <submittedName>
        <fullName evidence="1">HAD hydrolase-like protein</fullName>
    </submittedName>
</protein>
<sequence>MVRAKKILILDLDNTLYDWITYYARSFRAMLTVLERLSGVKEEILIAEFKAIHQKHHSSEYAFSIQELPSLQKRHPQKTPAELITYYWEAVVQFRRTREKCLKLYPGVRDTIQKLHQAGVRITGHSDAMEYYAVRRLQRLGLANYFDCLYVAREHALPSYLHPQKIDHQKEQRYNPPVRSLSVDQHKPNPSILRRILADFSMQPTEAVLVGDSLKRDVYMAQTVGVYAVWAHYGTYFSADDFSLLVAITHWTEQDIQRELHVSEDVKPSLTIEHFSEIERLFED</sequence>